<keyword evidence="2" id="KW-0732">Signal</keyword>
<feature type="transmembrane region" description="Helical" evidence="1">
    <location>
        <begin position="177"/>
        <end position="200"/>
    </location>
</feature>
<dbReference type="PANTHER" id="PTHR21879">
    <property type="entry name" value="FI03362P-RELATED-RELATED"/>
    <property type="match status" value="1"/>
</dbReference>
<dbReference type="EMBL" id="JACKWZ010000357">
    <property type="protein sequence ID" value="KAF9408847.1"/>
    <property type="molecule type" value="Genomic_DNA"/>
</dbReference>
<feature type="signal peptide" evidence="2">
    <location>
        <begin position="1"/>
        <end position="23"/>
    </location>
</feature>
<keyword evidence="1" id="KW-0812">Transmembrane</keyword>
<reference evidence="3" key="1">
    <citation type="submission" date="2020-08" db="EMBL/GenBank/DDBJ databases">
        <title>Spodoptera exigua strain:BAW_Kor-Di-RS1 Genome sequencing and assembly.</title>
        <authorList>
            <person name="Kim J."/>
            <person name="Nam H.Y."/>
            <person name="Kwon M."/>
            <person name="Choi J.H."/>
            <person name="Cho S.R."/>
            <person name="Kim G.-H."/>
        </authorList>
    </citation>
    <scope>NUCLEOTIDE SEQUENCE</scope>
    <source>
        <strain evidence="3">BAW_Kor-Di-RS1</strain>
        <tissue evidence="3">Whole-body</tissue>
    </source>
</reference>
<dbReference type="AlphaFoldDB" id="A0A835L1H5"/>
<gene>
    <name evidence="3" type="ORF">HW555_011595</name>
</gene>
<feature type="chain" id="PRO_5032745419" description="Osiris 18" evidence="2">
    <location>
        <begin position="24"/>
        <end position="278"/>
    </location>
</feature>
<feature type="transmembrane region" description="Helical" evidence="1">
    <location>
        <begin position="207"/>
        <end position="226"/>
    </location>
</feature>
<proteinExistence type="predicted"/>
<accession>A0A835L1H5</accession>
<dbReference type="GO" id="GO:0016020">
    <property type="term" value="C:membrane"/>
    <property type="evidence" value="ECO:0007669"/>
    <property type="project" value="TreeGrafter"/>
</dbReference>
<organism evidence="3 4">
    <name type="scientific">Spodoptera exigua</name>
    <name type="common">Beet armyworm</name>
    <name type="synonym">Noctua fulgens</name>
    <dbReference type="NCBI Taxonomy" id="7107"/>
    <lineage>
        <taxon>Eukaryota</taxon>
        <taxon>Metazoa</taxon>
        <taxon>Ecdysozoa</taxon>
        <taxon>Arthropoda</taxon>
        <taxon>Hexapoda</taxon>
        <taxon>Insecta</taxon>
        <taxon>Pterygota</taxon>
        <taxon>Neoptera</taxon>
        <taxon>Endopterygota</taxon>
        <taxon>Lepidoptera</taxon>
        <taxon>Glossata</taxon>
        <taxon>Ditrysia</taxon>
        <taxon>Noctuoidea</taxon>
        <taxon>Noctuidae</taxon>
        <taxon>Amphipyrinae</taxon>
        <taxon>Spodoptera</taxon>
    </lineage>
</organism>
<evidence type="ECO:0000256" key="1">
    <source>
        <dbReference type="SAM" id="Phobius"/>
    </source>
</evidence>
<evidence type="ECO:0000313" key="4">
    <source>
        <dbReference type="Proteomes" id="UP000648187"/>
    </source>
</evidence>
<keyword evidence="1" id="KW-0472">Membrane</keyword>
<dbReference type="Proteomes" id="UP000648187">
    <property type="component" value="Unassembled WGS sequence"/>
</dbReference>
<evidence type="ECO:0008006" key="5">
    <source>
        <dbReference type="Google" id="ProtNLM"/>
    </source>
</evidence>
<keyword evidence="1" id="KW-1133">Transmembrane helix</keyword>
<sequence length="278" mass="31183">MTTEKCIMAKLLVLLTLAAVASANSYTASKLVKNIYNECLSQYSVECVKPRTLQWISQVSNDDEIKITDDLSIVKTATLEDDMGVDPRMAQDPAYQIVDKVDRFLQTHTLKVKVPEEITNSAASEYVPRSLLTDLPSELEMPLDGEEDGQVFEGRKKKIKLPKPLRIKSKHGFIKKVLLPFLLGLKFKASVLVPLALALIALKTWKALTLGLISLVLSGAMVIFKFTKPKVVNYEVIHYPQHHVEHHVDHHAPGWDAHGPYQARNFDDAHEMAYSAQI</sequence>
<name>A0A835L1H5_SPOEX</name>
<evidence type="ECO:0000313" key="3">
    <source>
        <dbReference type="EMBL" id="KAF9408847.1"/>
    </source>
</evidence>
<protein>
    <recommendedName>
        <fullName evidence="5">Osiris 18</fullName>
    </recommendedName>
</protein>
<dbReference type="PANTHER" id="PTHR21879:SF13">
    <property type="entry name" value="OSIRIS 18"/>
    <property type="match status" value="1"/>
</dbReference>
<dbReference type="InterPro" id="IPR012464">
    <property type="entry name" value="DUF1676"/>
</dbReference>
<dbReference type="Pfam" id="PF07898">
    <property type="entry name" value="DUF1676"/>
    <property type="match status" value="1"/>
</dbReference>
<evidence type="ECO:0000256" key="2">
    <source>
        <dbReference type="SAM" id="SignalP"/>
    </source>
</evidence>
<comment type="caution">
    <text evidence="3">The sequence shown here is derived from an EMBL/GenBank/DDBJ whole genome shotgun (WGS) entry which is preliminary data.</text>
</comment>
<keyword evidence="4" id="KW-1185">Reference proteome</keyword>